<proteinExistence type="predicted"/>
<dbReference type="AlphaFoldDB" id="A0AAN6YFH3"/>
<reference evidence="2" key="1">
    <citation type="journal article" date="2023" name="Mol. Phylogenet. Evol.">
        <title>Genome-scale phylogeny and comparative genomics of the fungal order Sordariales.</title>
        <authorList>
            <person name="Hensen N."/>
            <person name="Bonometti L."/>
            <person name="Westerberg I."/>
            <person name="Brannstrom I.O."/>
            <person name="Guillou S."/>
            <person name="Cros-Aarteil S."/>
            <person name="Calhoun S."/>
            <person name="Haridas S."/>
            <person name="Kuo A."/>
            <person name="Mondo S."/>
            <person name="Pangilinan J."/>
            <person name="Riley R."/>
            <person name="LaButti K."/>
            <person name="Andreopoulos B."/>
            <person name="Lipzen A."/>
            <person name="Chen C."/>
            <person name="Yan M."/>
            <person name="Daum C."/>
            <person name="Ng V."/>
            <person name="Clum A."/>
            <person name="Steindorff A."/>
            <person name="Ohm R.A."/>
            <person name="Martin F."/>
            <person name="Silar P."/>
            <person name="Natvig D.O."/>
            <person name="Lalanne C."/>
            <person name="Gautier V."/>
            <person name="Ament-Velasquez S.L."/>
            <person name="Kruys A."/>
            <person name="Hutchinson M.I."/>
            <person name="Powell A.J."/>
            <person name="Barry K."/>
            <person name="Miller A.N."/>
            <person name="Grigoriev I.V."/>
            <person name="Debuchy R."/>
            <person name="Gladieux P."/>
            <person name="Hiltunen Thoren M."/>
            <person name="Johannesson H."/>
        </authorList>
    </citation>
    <scope>NUCLEOTIDE SEQUENCE</scope>
    <source>
        <strain evidence="2">PSN293</strain>
    </source>
</reference>
<organism evidence="2 3">
    <name type="scientific">Rhypophila decipiens</name>
    <dbReference type="NCBI Taxonomy" id="261697"/>
    <lineage>
        <taxon>Eukaryota</taxon>
        <taxon>Fungi</taxon>
        <taxon>Dikarya</taxon>
        <taxon>Ascomycota</taxon>
        <taxon>Pezizomycotina</taxon>
        <taxon>Sordariomycetes</taxon>
        <taxon>Sordariomycetidae</taxon>
        <taxon>Sordariales</taxon>
        <taxon>Naviculisporaceae</taxon>
        <taxon>Rhypophila</taxon>
    </lineage>
</organism>
<feature type="compositionally biased region" description="Polar residues" evidence="1">
    <location>
        <begin position="57"/>
        <end position="68"/>
    </location>
</feature>
<feature type="compositionally biased region" description="Polar residues" evidence="1">
    <location>
        <begin position="34"/>
        <end position="46"/>
    </location>
</feature>
<gene>
    <name evidence="2" type="ORF">QBC37DRAFT_18677</name>
</gene>
<accession>A0AAN6YFH3</accession>
<protein>
    <submittedName>
        <fullName evidence="2">Uncharacterized protein</fullName>
    </submittedName>
</protein>
<feature type="region of interest" description="Disordered" evidence="1">
    <location>
        <begin position="183"/>
        <end position="213"/>
    </location>
</feature>
<feature type="region of interest" description="Disordered" evidence="1">
    <location>
        <begin position="1"/>
        <end position="129"/>
    </location>
</feature>
<feature type="compositionally biased region" description="Pro residues" evidence="1">
    <location>
        <begin position="69"/>
        <end position="82"/>
    </location>
</feature>
<keyword evidence="3" id="KW-1185">Reference proteome</keyword>
<sequence>MPPIKVYTDSPINAAKAEGITPKTAAPSNKDGDSGTTQAGGNSRNIPVQIHAPLQPTPTKTSAGLGNSNPPPPQPGAVPFPRPTDSATMGPAPPAPAITQAAQLPGAGSGGEARYPTYPPPPPQMGVSLVESTAPHSYRGTSSAVPLPTGATNAAVPWTGSLGDRQVGHGSAGSYVGVGGNFGGGQPGYSPPAGGYQQRATNDNDTYQDDSGEEGVWNSAVKWAQVAGEKLSAAESEVWKRINKE</sequence>
<dbReference type="EMBL" id="MU858055">
    <property type="protein sequence ID" value="KAK4218159.1"/>
    <property type="molecule type" value="Genomic_DNA"/>
</dbReference>
<dbReference type="Proteomes" id="UP001301769">
    <property type="component" value="Unassembled WGS sequence"/>
</dbReference>
<comment type="caution">
    <text evidence="2">The sequence shown here is derived from an EMBL/GenBank/DDBJ whole genome shotgun (WGS) entry which is preliminary data.</text>
</comment>
<evidence type="ECO:0000313" key="2">
    <source>
        <dbReference type="EMBL" id="KAK4218159.1"/>
    </source>
</evidence>
<reference evidence="2" key="2">
    <citation type="submission" date="2023-05" db="EMBL/GenBank/DDBJ databases">
        <authorList>
            <consortium name="Lawrence Berkeley National Laboratory"/>
            <person name="Steindorff A."/>
            <person name="Hensen N."/>
            <person name="Bonometti L."/>
            <person name="Westerberg I."/>
            <person name="Brannstrom I.O."/>
            <person name="Guillou S."/>
            <person name="Cros-Aarteil S."/>
            <person name="Calhoun S."/>
            <person name="Haridas S."/>
            <person name="Kuo A."/>
            <person name="Mondo S."/>
            <person name="Pangilinan J."/>
            <person name="Riley R."/>
            <person name="Labutti K."/>
            <person name="Andreopoulos B."/>
            <person name="Lipzen A."/>
            <person name="Chen C."/>
            <person name="Yanf M."/>
            <person name="Daum C."/>
            <person name="Ng V."/>
            <person name="Clum A."/>
            <person name="Ohm R."/>
            <person name="Martin F."/>
            <person name="Silar P."/>
            <person name="Natvig D."/>
            <person name="Lalanne C."/>
            <person name="Gautier V."/>
            <person name="Ament-Velasquez S.L."/>
            <person name="Kruys A."/>
            <person name="Hutchinson M.I."/>
            <person name="Powell A.J."/>
            <person name="Barry K."/>
            <person name="Miller A.N."/>
            <person name="Grigoriev I.V."/>
            <person name="Debuchy R."/>
            <person name="Gladieux P."/>
            <person name="Thoren M.H."/>
            <person name="Johannesson H."/>
        </authorList>
    </citation>
    <scope>NUCLEOTIDE SEQUENCE</scope>
    <source>
        <strain evidence="2">PSN293</strain>
    </source>
</reference>
<evidence type="ECO:0000313" key="3">
    <source>
        <dbReference type="Proteomes" id="UP001301769"/>
    </source>
</evidence>
<evidence type="ECO:0000256" key="1">
    <source>
        <dbReference type="SAM" id="MobiDB-lite"/>
    </source>
</evidence>
<name>A0AAN6YFH3_9PEZI</name>